<dbReference type="Pfam" id="PF03544">
    <property type="entry name" value="TonB_C"/>
    <property type="match status" value="1"/>
</dbReference>
<feature type="chain" id="PRO_5045651639" evidence="1">
    <location>
        <begin position="22"/>
        <end position="298"/>
    </location>
</feature>
<evidence type="ECO:0000259" key="2">
    <source>
        <dbReference type="Pfam" id="PF03544"/>
    </source>
</evidence>
<dbReference type="SUPFAM" id="SSF74653">
    <property type="entry name" value="TolA/TonB C-terminal domain"/>
    <property type="match status" value="1"/>
</dbReference>
<dbReference type="RefSeq" id="WP_379486442.1">
    <property type="nucleotide sequence ID" value="NZ_JBHLWK010000008.1"/>
</dbReference>
<keyword evidence="4" id="KW-1185">Reference proteome</keyword>
<dbReference type="EMBL" id="JBHLWK010000008">
    <property type="protein sequence ID" value="MFC0203678.1"/>
    <property type="molecule type" value="Genomic_DNA"/>
</dbReference>
<keyword evidence="1" id="KW-0732">Signal</keyword>
<evidence type="ECO:0000313" key="4">
    <source>
        <dbReference type="Proteomes" id="UP001589798"/>
    </source>
</evidence>
<dbReference type="InterPro" id="IPR037682">
    <property type="entry name" value="TonB_C"/>
</dbReference>
<dbReference type="Proteomes" id="UP001589798">
    <property type="component" value="Unassembled WGS sequence"/>
</dbReference>
<protein>
    <submittedName>
        <fullName evidence="3">Energy transducer TonB</fullName>
    </submittedName>
</protein>
<feature type="domain" description="TonB C-terminal" evidence="2">
    <location>
        <begin position="209"/>
        <end position="284"/>
    </location>
</feature>
<evidence type="ECO:0000313" key="3">
    <source>
        <dbReference type="EMBL" id="MFC0203678.1"/>
    </source>
</evidence>
<feature type="signal peptide" evidence="1">
    <location>
        <begin position="1"/>
        <end position="21"/>
    </location>
</feature>
<comment type="caution">
    <text evidence="3">The sequence shown here is derived from an EMBL/GenBank/DDBJ whole genome shotgun (WGS) entry which is preliminary data.</text>
</comment>
<sequence>MQRIVISSFALMASAAVPALAETKVVTATSPWKVDSTGNACHLQRGFGTVEDPLLVQFEQLAPGDTFNFTTAGRSFSGITEATKVTLTTGPDGLPISTRVTLGDMQAGNGQKLTTLFFMGTTLNGHGDGSSSPARVTPEREAKVTSLIVSWGGKSVQIGTGPLGKAFAALDGCTEGLVRSWGFDPAQQASLSRWPKPLTDPDTWLPRGSYPSDLAREGEQSLVDVRLMIDPAGAVSDCVVVNGFNEARFAKVTCDKIRERAKFEPALDAAGNPVASYAVRRVKWVVDRKPRMPVQRRR</sequence>
<organism evidence="3 4">
    <name type="scientific">Novosphingobium soli</name>
    <dbReference type="NCBI Taxonomy" id="574956"/>
    <lineage>
        <taxon>Bacteria</taxon>
        <taxon>Pseudomonadati</taxon>
        <taxon>Pseudomonadota</taxon>
        <taxon>Alphaproteobacteria</taxon>
        <taxon>Sphingomonadales</taxon>
        <taxon>Sphingomonadaceae</taxon>
        <taxon>Novosphingobium</taxon>
    </lineage>
</organism>
<gene>
    <name evidence="3" type="ORF">ACFFJC_05245</name>
</gene>
<proteinExistence type="predicted"/>
<name>A0ABV6CX21_9SPHN</name>
<reference evidence="3 4" key="1">
    <citation type="submission" date="2024-09" db="EMBL/GenBank/DDBJ databases">
        <authorList>
            <person name="Sun Q."/>
            <person name="Mori K."/>
        </authorList>
    </citation>
    <scope>NUCLEOTIDE SEQUENCE [LARGE SCALE GENOMIC DNA]</scope>
    <source>
        <strain evidence="3 4">CCM 7706</strain>
    </source>
</reference>
<accession>A0ABV6CX21</accession>
<evidence type="ECO:0000256" key="1">
    <source>
        <dbReference type="SAM" id="SignalP"/>
    </source>
</evidence>
<dbReference type="Gene3D" id="3.30.1150.10">
    <property type="match status" value="1"/>
</dbReference>